<evidence type="ECO:0000256" key="1">
    <source>
        <dbReference type="ARBA" id="ARBA00004604"/>
    </source>
</evidence>
<keyword evidence="3" id="KW-0175">Coiled coil</keyword>
<feature type="domain" description="ESF1 RRM" evidence="7">
    <location>
        <begin position="183"/>
        <end position="326"/>
    </location>
</feature>
<comment type="similarity">
    <text evidence="2">Belongs to the ESF1 family.</text>
</comment>
<gene>
    <name evidence="8" type="ORF">OIU77_019144</name>
</gene>
<feature type="compositionally biased region" description="Acidic residues" evidence="5">
    <location>
        <begin position="99"/>
        <end position="109"/>
    </location>
</feature>
<feature type="region of interest" description="Disordered" evidence="5">
    <location>
        <begin position="678"/>
        <end position="723"/>
    </location>
</feature>
<feature type="compositionally biased region" description="Basic residues" evidence="5">
    <location>
        <begin position="714"/>
        <end position="723"/>
    </location>
</feature>
<dbReference type="InterPro" id="IPR056750">
    <property type="entry name" value="RRM_ESF1"/>
</dbReference>
<comment type="subcellular location">
    <subcellularLocation>
        <location evidence="1">Nucleus</location>
        <location evidence="1">Nucleolus</location>
    </subcellularLocation>
</comment>
<feature type="compositionally biased region" description="Acidic residues" evidence="5">
    <location>
        <begin position="480"/>
        <end position="502"/>
    </location>
</feature>
<feature type="domain" description="NUC153" evidence="6">
    <location>
        <begin position="585"/>
        <end position="608"/>
    </location>
</feature>
<evidence type="ECO:0000256" key="2">
    <source>
        <dbReference type="ARBA" id="ARBA00009087"/>
    </source>
</evidence>
<feature type="compositionally biased region" description="Acidic residues" evidence="5">
    <location>
        <begin position="242"/>
        <end position="257"/>
    </location>
</feature>
<dbReference type="InterPro" id="IPR039754">
    <property type="entry name" value="Esf1"/>
</dbReference>
<evidence type="ECO:0000256" key="3">
    <source>
        <dbReference type="ARBA" id="ARBA00023054"/>
    </source>
</evidence>
<feature type="region of interest" description="Disordered" evidence="5">
    <location>
        <begin position="549"/>
        <end position="586"/>
    </location>
</feature>
<feature type="compositionally biased region" description="Basic and acidic residues" evidence="5">
    <location>
        <begin position="505"/>
        <end position="535"/>
    </location>
</feature>
<feature type="compositionally biased region" description="Acidic residues" evidence="5">
    <location>
        <begin position="419"/>
        <end position="429"/>
    </location>
</feature>
<dbReference type="PANTHER" id="PTHR12202">
    <property type="entry name" value="ESF1 HOMOLOG"/>
    <property type="match status" value="1"/>
</dbReference>
<sequence>MGSKKKNTSKNEMIDDPRFASVHTDPRFQTVPKRESKVTIDSRFNRMFTDKNFGTSSAPVDKRGRPRKQKADNSLRHYYRTEEEDDKKDAKKKRKEEVLSSEEEEEEEEDSKKRKREEKVLSSEEEDEEEESKSDELEDLETESDDDAGGSEEEDTSSSSSGDEEEEMENVEVENVPVVEEGTRRLAIVNMDWRHVRAVDLFVVLRSFLPKGGQILSVSVYPSEFGLQRMKEEEVRGPVGLFDDENEKSDEDDDDNDEIDYDKLRAYEKSRLRYYYAVVECDSVATGDYLYKSCDGVEFERSSNVLDLRFIPDSMDFKHPPRDVATEAPLGYEGLDFHTKALQHSNIPVSWDEDEPQRVKTLKQKFNADQLADLELMEFLASDESETDSDEADNDMEDESDKKHKKRDKYRALIQSGDGSDEDLEEGQDMEVTFNTGLEDISKRILEKKDKQSETVWEAYLRKRREKKKARKNQSKYSSEEDSSDTDEEGMEGIEQPDDFFIEEPSVKKLNNKDYQVKKNKEEKQLQDTDREAEASKAELELLLADDKGGEKGLKGYNLKPKKAKGKKGKEVPDLDKIPTSNMDDPRFSALFTSPLFALDPTDPQFKRSAVYARQLALKQQKSGGQQLVEGENEKQYGKARLLSDDPSMDRDESMISDGLAERTEKHELSSLVRSIKMKSKQVQSTSNTKDKKLHRKGLKEMEKPELSTLAQSAKKKAKVLKK</sequence>
<dbReference type="InterPro" id="IPR012580">
    <property type="entry name" value="NUC153"/>
</dbReference>
<feature type="compositionally biased region" description="Basic and acidic residues" evidence="5">
    <location>
        <begin position="69"/>
        <end position="81"/>
    </location>
</feature>
<name>A0ABQ9CEY4_9ROSI</name>
<organism evidence="8 9">
    <name type="scientific">Salix suchowensis</name>
    <dbReference type="NCBI Taxonomy" id="1278906"/>
    <lineage>
        <taxon>Eukaryota</taxon>
        <taxon>Viridiplantae</taxon>
        <taxon>Streptophyta</taxon>
        <taxon>Embryophyta</taxon>
        <taxon>Tracheophyta</taxon>
        <taxon>Spermatophyta</taxon>
        <taxon>Magnoliopsida</taxon>
        <taxon>eudicotyledons</taxon>
        <taxon>Gunneridae</taxon>
        <taxon>Pentapetalae</taxon>
        <taxon>rosids</taxon>
        <taxon>fabids</taxon>
        <taxon>Malpighiales</taxon>
        <taxon>Salicaceae</taxon>
        <taxon>Saliceae</taxon>
        <taxon>Salix</taxon>
    </lineage>
</organism>
<proteinExistence type="inferred from homology"/>
<protein>
    <recommendedName>
        <fullName evidence="10">NUC153 domain-containing protein</fullName>
    </recommendedName>
</protein>
<reference evidence="8" key="1">
    <citation type="submission" date="2022-10" db="EMBL/GenBank/DDBJ databases">
        <authorList>
            <person name="Hyden B.L."/>
            <person name="Feng K."/>
            <person name="Yates T."/>
            <person name="Jawdy S."/>
            <person name="Smart L.B."/>
            <person name="Muchero W."/>
        </authorList>
    </citation>
    <scope>NUCLEOTIDE SEQUENCE</scope>
    <source>
        <tissue evidence="8">Shoot tip</tissue>
    </source>
</reference>
<feature type="compositionally biased region" description="Acidic residues" evidence="5">
    <location>
        <begin position="123"/>
        <end position="172"/>
    </location>
</feature>
<keyword evidence="9" id="KW-1185">Reference proteome</keyword>
<evidence type="ECO:0008006" key="10">
    <source>
        <dbReference type="Google" id="ProtNLM"/>
    </source>
</evidence>
<feature type="compositionally biased region" description="Basic and acidic residues" evidence="5">
    <location>
        <begin position="32"/>
        <end position="44"/>
    </location>
</feature>
<dbReference type="Proteomes" id="UP001141253">
    <property type="component" value="Chromosome 5"/>
</dbReference>
<dbReference type="Pfam" id="PF08159">
    <property type="entry name" value="NUC153"/>
    <property type="match status" value="1"/>
</dbReference>
<evidence type="ECO:0000259" key="7">
    <source>
        <dbReference type="Pfam" id="PF25121"/>
    </source>
</evidence>
<feature type="region of interest" description="Disordered" evidence="5">
    <location>
        <begin position="1"/>
        <end position="176"/>
    </location>
</feature>
<feature type="compositionally biased region" description="Basic residues" evidence="5">
    <location>
        <begin position="464"/>
        <end position="474"/>
    </location>
</feature>
<accession>A0ABQ9CEY4</accession>
<dbReference type="EMBL" id="JAPFFI010000003">
    <property type="protein sequence ID" value="KAJ6398281.1"/>
    <property type="molecule type" value="Genomic_DNA"/>
</dbReference>
<feature type="compositionally biased region" description="Basic and acidic residues" evidence="5">
    <location>
        <begin position="632"/>
        <end position="666"/>
    </location>
</feature>
<evidence type="ECO:0000313" key="8">
    <source>
        <dbReference type="EMBL" id="KAJ6398281.1"/>
    </source>
</evidence>
<evidence type="ECO:0000313" key="9">
    <source>
        <dbReference type="Proteomes" id="UP001141253"/>
    </source>
</evidence>
<evidence type="ECO:0000259" key="6">
    <source>
        <dbReference type="Pfam" id="PF08159"/>
    </source>
</evidence>
<dbReference type="PANTHER" id="PTHR12202:SF0">
    <property type="entry name" value="ESF1 HOMOLOG"/>
    <property type="match status" value="1"/>
</dbReference>
<evidence type="ECO:0000256" key="5">
    <source>
        <dbReference type="SAM" id="MobiDB-lite"/>
    </source>
</evidence>
<feature type="region of interest" description="Disordered" evidence="5">
    <location>
        <begin position="464"/>
        <end position="535"/>
    </location>
</feature>
<comment type="caution">
    <text evidence="8">The sequence shown here is derived from an EMBL/GenBank/DDBJ whole genome shotgun (WGS) entry which is preliminary data.</text>
</comment>
<reference evidence="8" key="2">
    <citation type="journal article" date="2023" name="Int. J. Mol. Sci.">
        <title>De Novo Assembly and Annotation of 11 Diverse Shrub Willow (Salix) Genomes Reveals Novel Gene Organization in Sex-Linked Regions.</title>
        <authorList>
            <person name="Hyden B."/>
            <person name="Feng K."/>
            <person name="Yates T.B."/>
            <person name="Jawdy S."/>
            <person name="Cereghino C."/>
            <person name="Smart L.B."/>
            <person name="Muchero W."/>
        </authorList>
    </citation>
    <scope>NUCLEOTIDE SEQUENCE</scope>
    <source>
        <tissue evidence="8">Shoot tip</tissue>
    </source>
</reference>
<feature type="compositionally biased region" description="Acidic residues" evidence="5">
    <location>
        <begin position="383"/>
        <end position="399"/>
    </location>
</feature>
<feature type="region of interest" description="Disordered" evidence="5">
    <location>
        <begin position="236"/>
        <end position="257"/>
    </location>
</feature>
<evidence type="ECO:0000256" key="4">
    <source>
        <dbReference type="ARBA" id="ARBA00023242"/>
    </source>
</evidence>
<keyword evidence="4" id="KW-0539">Nucleus</keyword>
<feature type="region of interest" description="Disordered" evidence="5">
    <location>
        <begin position="383"/>
        <end position="438"/>
    </location>
</feature>
<dbReference type="Pfam" id="PF25121">
    <property type="entry name" value="RRM_ESF1"/>
    <property type="match status" value="1"/>
</dbReference>
<feature type="region of interest" description="Disordered" evidence="5">
    <location>
        <begin position="618"/>
        <end position="666"/>
    </location>
</feature>